<comment type="caution">
    <text evidence="3">The sequence shown here is derived from an EMBL/GenBank/DDBJ whole genome shotgun (WGS) entry which is preliminary data.</text>
</comment>
<feature type="short sequence motif" description="HXTX 1" evidence="2">
    <location>
        <begin position="50"/>
        <end position="53"/>
    </location>
</feature>
<feature type="short sequence motif" description="HXTX 2" evidence="2">
    <location>
        <begin position="136"/>
        <end position="139"/>
    </location>
</feature>
<comment type="similarity">
    <text evidence="2">Belongs to the 2H phosphoesterase superfamily. ThpR family.</text>
</comment>
<protein>
    <recommendedName>
        <fullName evidence="2">RNA 2',3'-cyclic phosphodiesterase</fullName>
        <shortName evidence="2">RNA 2',3'-CPDase</shortName>
        <ecNumber evidence="2">3.1.4.58</ecNumber>
    </recommendedName>
</protein>
<feature type="active site" description="Proton donor" evidence="2">
    <location>
        <position position="50"/>
    </location>
</feature>
<dbReference type="Gene3D" id="3.90.1140.10">
    <property type="entry name" value="Cyclic phosphodiesterase"/>
    <property type="match status" value="1"/>
</dbReference>
<name>A0A2N0ZAC7_9BACI</name>
<dbReference type="Proteomes" id="UP000233343">
    <property type="component" value="Unassembled WGS sequence"/>
</dbReference>
<evidence type="ECO:0000256" key="1">
    <source>
        <dbReference type="ARBA" id="ARBA00022801"/>
    </source>
</evidence>
<dbReference type="HAMAP" id="MF_01940">
    <property type="entry name" value="RNA_CPDase"/>
    <property type="match status" value="1"/>
</dbReference>
<sequence>MEGLIVKERSPHYFFAVSLPPEVKDILKNKCDGMGNQGSFKKWVHYKDYHITLAFLGDSAEESLKNATSFIKEKISDFPAFPAEIQNIGTFGKKESPRILWADIQENDKLHLLRALVYTCCQKAGYKLEARAFTPHITLARKWIDEEPYSNAPGQFLHSIPFTIDEIALYETNTETIPKYRKIATLPLKIN</sequence>
<keyword evidence="4" id="KW-1185">Reference proteome</keyword>
<evidence type="ECO:0000256" key="2">
    <source>
        <dbReference type="HAMAP-Rule" id="MF_01940"/>
    </source>
</evidence>
<dbReference type="NCBIfam" id="TIGR02258">
    <property type="entry name" value="2_5_ligase"/>
    <property type="match status" value="1"/>
</dbReference>
<comment type="function">
    <text evidence="2">Hydrolyzes RNA 2',3'-cyclic phosphodiester to an RNA 2'-phosphomonoester.</text>
</comment>
<dbReference type="PANTHER" id="PTHR35561">
    <property type="entry name" value="RNA 2',3'-CYCLIC PHOSPHODIESTERASE"/>
    <property type="match status" value="1"/>
</dbReference>
<dbReference type="EC" id="3.1.4.58" evidence="2"/>
<keyword evidence="1 2" id="KW-0378">Hydrolase</keyword>
<dbReference type="GO" id="GO:0008664">
    <property type="term" value="F:RNA 2',3'-cyclic 3'-phosphodiesterase activity"/>
    <property type="evidence" value="ECO:0007669"/>
    <property type="project" value="UniProtKB-EC"/>
</dbReference>
<dbReference type="SUPFAM" id="SSF55144">
    <property type="entry name" value="LigT-like"/>
    <property type="match status" value="1"/>
</dbReference>
<dbReference type="EMBL" id="PISD01000066">
    <property type="protein sequence ID" value="PKG26465.1"/>
    <property type="molecule type" value="Genomic_DNA"/>
</dbReference>
<reference evidence="3 4" key="1">
    <citation type="journal article" date="2010" name="Int. J. Syst. Evol. Microbiol.">
        <title>Bacillus horneckiae sp. nov., isolated from a spacecraft-assembly clean room.</title>
        <authorList>
            <person name="Vaishampayan P."/>
            <person name="Probst A."/>
            <person name="Krishnamurthi S."/>
            <person name="Ghosh S."/>
            <person name="Osman S."/>
            <person name="McDowall A."/>
            <person name="Ruckmani A."/>
            <person name="Mayilraj S."/>
            <person name="Venkateswaran K."/>
        </authorList>
    </citation>
    <scope>NUCLEOTIDE SEQUENCE [LARGE SCALE GENOMIC DNA]</scope>
    <source>
        <strain evidence="4">1PO1SC</strain>
    </source>
</reference>
<organism evidence="3 4">
    <name type="scientific">Cytobacillus horneckiae</name>
    <dbReference type="NCBI Taxonomy" id="549687"/>
    <lineage>
        <taxon>Bacteria</taxon>
        <taxon>Bacillati</taxon>
        <taxon>Bacillota</taxon>
        <taxon>Bacilli</taxon>
        <taxon>Bacillales</taxon>
        <taxon>Bacillaceae</taxon>
        <taxon>Cytobacillus</taxon>
    </lineage>
</organism>
<dbReference type="PANTHER" id="PTHR35561:SF1">
    <property type="entry name" value="RNA 2',3'-CYCLIC PHOSPHODIESTERASE"/>
    <property type="match status" value="1"/>
</dbReference>
<proteinExistence type="inferred from homology"/>
<accession>A0A2N0ZAC7</accession>
<comment type="catalytic activity">
    <reaction evidence="2">
        <text>a 3'-end 2',3'-cyclophospho-ribonucleotide-RNA + H2O = a 3'-end 2'-phospho-ribonucleotide-RNA + H(+)</text>
        <dbReference type="Rhea" id="RHEA:11828"/>
        <dbReference type="Rhea" id="RHEA-COMP:10464"/>
        <dbReference type="Rhea" id="RHEA-COMP:17353"/>
        <dbReference type="ChEBI" id="CHEBI:15377"/>
        <dbReference type="ChEBI" id="CHEBI:15378"/>
        <dbReference type="ChEBI" id="CHEBI:83064"/>
        <dbReference type="ChEBI" id="CHEBI:173113"/>
        <dbReference type="EC" id="3.1.4.58"/>
    </reaction>
</comment>
<dbReference type="GO" id="GO:0004113">
    <property type="term" value="F:2',3'-cyclic-nucleotide 3'-phosphodiesterase activity"/>
    <property type="evidence" value="ECO:0007669"/>
    <property type="project" value="InterPro"/>
</dbReference>
<dbReference type="AlphaFoldDB" id="A0A2N0ZAC7"/>
<evidence type="ECO:0000313" key="3">
    <source>
        <dbReference type="EMBL" id="PKG26465.1"/>
    </source>
</evidence>
<dbReference type="InterPro" id="IPR009097">
    <property type="entry name" value="Cyclic_Pdiesterase"/>
</dbReference>
<dbReference type="InterPro" id="IPR004175">
    <property type="entry name" value="RNA_CPDase"/>
</dbReference>
<feature type="active site" description="Proton acceptor" evidence="2">
    <location>
        <position position="136"/>
    </location>
</feature>
<dbReference type="Pfam" id="PF13563">
    <property type="entry name" value="2_5_RNA_ligase2"/>
    <property type="match status" value="1"/>
</dbReference>
<gene>
    <name evidence="3" type="ORF">CWS20_23680</name>
</gene>
<evidence type="ECO:0000313" key="4">
    <source>
        <dbReference type="Proteomes" id="UP000233343"/>
    </source>
</evidence>